<feature type="transmembrane region" description="Helical" evidence="1">
    <location>
        <begin position="64"/>
        <end position="83"/>
    </location>
</feature>
<feature type="transmembrane region" description="Helical" evidence="1">
    <location>
        <begin position="137"/>
        <end position="156"/>
    </location>
</feature>
<evidence type="ECO:0000313" key="4">
    <source>
        <dbReference type="Proteomes" id="UP000823895"/>
    </source>
</evidence>
<accession>A0A9D2P4D4</accession>
<feature type="transmembrane region" description="Helical" evidence="1">
    <location>
        <begin position="12"/>
        <end position="33"/>
    </location>
</feature>
<keyword evidence="1" id="KW-0812">Transmembrane</keyword>
<evidence type="ECO:0000313" key="3">
    <source>
        <dbReference type="EMBL" id="HJC42168.1"/>
    </source>
</evidence>
<feature type="transmembrane region" description="Helical" evidence="1">
    <location>
        <begin position="39"/>
        <end position="57"/>
    </location>
</feature>
<keyword evidence="3" id="KW-0378">Hydrolase</keyword>
<feature type="domain" description="Prepilin type IV endopeptidase peptidase" evidence="2">
    <location>
        <begin position="22"/>
        <end position="124"/>
    </location>
</feature>
<evidence type="ECO:0000256" key="1">
    <source>
        <dbReference type="SAM" id="Phobius"/>
    </source>
</evidence>
<dbReference type="Pfam" id="PF01478">
    <property type="entry name" value="Peptidase_A24"/>
    <property type="match status" value="1"/>
</dbReference>
<dbReference type="EMBL" id="DWWI01000013">
    <property type="protein sequence ID" value="HJC42168.1"/>
    <property type="molecule type" value="Genomic_DNA"/>
</dbReference>
<reference evidence="3" key="1">
    <citation type="journal article" date="2021" name="PeerJ">
        <title>Extensive microbial diversity within the chicken gut microbiome revealed by metagenomics and culture.</title>
        <authorList>
            <person name="Gilroy R."/>
            <person name="Ravi A."/>
            <person name="Getino M."/>
            <person name="Pursley I."/>
            <person name="Horton D.L."/>
            <person name="Alikhan N.F."/>
            <person name="Baker D."/>
            <person name="Gharbi K."/>
            <person name="Hall N."/>
            <person name="Watson M."/>
            <person name="Adriaenssens E.M."/>
            <person name="Foster-Nyarko E."/>
            <person name="Jarju S."/>
            <person name="Secka A."/>
            <person name="Antonio M."/>
            <person name="Oren A."/>
            <person name="Chaudhuri R.R."/>
            <person name="La Ragione R."/>
            <person name="Hildebrand F."/>
            <person name="Pallen M.J."/>
        </authorList>
    </citation>
    <scope>NUCLEOTIDE SEQUENCE</scope>
    <source>
        <strain evidence="3">CHK165-2605</strain>
    </source>
</reference>
<evidence type="ECO:0000259" key="2">
    <source>
        <dbReference type="Pfam" id="PF01478"/>
    </source>
</evidence>
<name>A0A9D2P4D4_9FIRM</name>
<organism evidence="3 4">
    <name type="scientific">Candidatus Mediterraneibacter gallistercoris</name>
    <dbReference type="NCBI Taxonomy" id="2838671"/>
    <lineage>
        <taxon>Bacteria</taxon>
        <taxon>Bacillati</taxon>
        <taxon>Bacillota</taxon>
        <taxon>Clostridia</taxon>
        <taxon>Lachnospirales</taxon>
        <taxon>Lachnospiraceae</taxon>
        <taxon>Mediterraneibacter</taxon>
    </lineage>
</organism>
<gene>
    <name evidence="3" type="ORF">H9756_00550</name>
</gene>
<dbReference type="InterPro" id="IPR000045">
    <property type="entry name" value="Prepilin_IV_endopep_pep"/>
</dbReference>
<keyword evidence="1" id="KW-0472">Membrane</keyword>
<feature type="transmembrane region" description="Helical" evidence="1">
    <location>
        <begin position="95"/>
        <end position="125"/>
    </location>
</feature>
<dbReference type="Proteomes" id="UP000823895">
    <property type="component" value="Unassembled WGS sequence"/>
</dbReference>
<protein>
    <submittedName>
        <fullName evidence="3">Prepilin peptidase</fullName>
        <ecNumber evidence="3">3.4.23.43</ecNumber>
    </submittedName>
</protein>
<comment type="caution">
    <text evidence="3">The sequence shown here is derived from an EMBL/GenBank/DDBJ whole genome shotgun (WGS) entry which is preliminary data.</text>
</comment>
<dbReference type="GO" id="GO:0004190">
    <property type="term" value="F:aspartic-type endopeptidase activity"/>
    <property type="evidence" value="ECO:0007669"/>
    <property type="project" value="UniProtKB-EC"/>
</dbReference>
<reference evidence="3" key="2">
    <citation type="submission" date="2021-04" db="EMBL/GenBank/DDBJ databases">
        <authorList>
            <person name="Gilroy R."/>
        </authorList>
    </citation>
    <scope>NUCLEOTIDE SEQUENCE</scope>
    <source>
        <strain evidence="3">CHK165-2605</strain>
    </source>
</reference>
<proteinExistence type="predicted"/>
<keyword evidence="1" id="KW-1133">Transmembrane helix</keyword>
<dbReference type="AlphaFoldDB" id="A0A9D2P4D4"/>
<dbReference type="EC" id="3.4.23.43" evidence="3"/>
<sequence>MFRAERIAELCIGNRWLLCQLLFGLYMIVLAVMDIKWKKLSLAVLLSGFIIVVAGFLCGRDIHVILLAAGAGVGIVFLVISRVTEESFGYGDSILIVIMGGFLGFWNILSLLVMAFSMSALFSIFMLIKKKFHRKSAFPFVPFLTAAYIGGIFIGIY</sequence>